<name>A0A382H574_9ZZZZ</name>
<organism evidence="1">
    <name type="scientific">marine metagenome</name>
    <dbReference type="NCBI Taxonomy" id="408172"/>
    <lineage>
        <taxon>unclassified sequences</taxon>
        <taxon>metagenomes</taxon>
        <taxon>ecological metagenomes</taxon>
    </lineage>
</organism>
<dbReference type="EMBL" id="UINC01059246">
    <property type="protein sequence ID" value="SVB82446.1"/>
    <property type="molecule type" value="Genomic_DNA"/>
</dbReference>
<proteinExistence type="predicted"/>
<sequence length="46" mass="5549">SDRWIATTYKISSFTILQTRSNPRNWSALIRVELSYRHSEYKIGFR</sequence>
<evidence type="ECO:0000313" key="1">
    <source>
        <dbReference type="EMBL" id="SVB82446.1"/>
    </source>
</evidence>
<gene>
    <name evidence="1" type="ORF">METZ01_LOCUS235300</name>
</gene>
<protein>
    <submittedName>
        <fullName evidence="1">Uncharacterized protein</fullName>
    </submittedName>
</protein>
<reference evidence="1" key="1">
    <citation type="submission" date="2018-05" db="EMBL/GenBank/DDBJ databases">
        <authorList>
            <person name="Lanie J.A."/>
            <person name="Ng W.-L."/>
            <person name="Kazmierczak K.M."/>
            <person name="Andrzejewski T.M."/>
            <person name="Davidsen T.M."/>
            <person name="Wayne K.J."/>
            <person name="Tettelin H."/>
            <person name="Glass J.I."/>
            <person name="Rusch D."/>
            <person name="Podicherti R."/>
            <person name="Tsui H.-C.T."/>
            <person name="Winkler M.E."/>
        </authorList>
    </citation>
    <scope>NUCLEOTIDE SEQUENCE</scope>
</reference>
<feature type="non-terminal residue" evidence="1">
    <location>
        <position position="1"/>
    </location>
</feature>
<dbReference type="AlphaFoldDB" id="A0A382H574"/>
<accession>A0A382H574</accession>